<keyword evidence="4" id="KW-1185">Reference proteome</keyword>
<evidence type="ECO:0000313" key="3">
    <source>
        <dbReference type="EMBL" id="KAJ3055714.1"/>
    </source>
</evidence>
<evidence type="ECO:0000259" key="2">
    <source>
        <dbReference type="Pfam" id="PF17246"/>
    </source>
</evidence>
<reference evidence="3" key="1">
    <citation type="submission" date="2020-05" db="EMBL/GenBank/DDBJ databases">
        <title>Phylogenomic resolution of chytrid fungi.</title>
        <authorList>
            <person name="Stajich J.E."/>
            <person name="Amses K."/>
            <person name="Simmons R."/>
            <person name="Seto K."/>
            <person name="Myers J."/>
            <person name="Bonds A."/>
            <person name="Quandt C.A."/>
            <person name="Barry K."/>
            <person name="Liu P."/>
            <person name="Grigoriev I."/>
            <person name="Longcore J.E."/>
            <person name="James T.Y."/>
        </authorList>
    </citation>
    <scope>NUCLEOTIDE SEQUENCE</scope>
    <source>
        <strain evidence="3">JEL0318</strain>
    </source>
</reference>
<organism evidence="3 4">
    <name type="scientific">Rhizophlyctis rosea</name>
    <dbReference type="NCBI Taxonomy" id="64517"/>
    <lineage>
        <taxon>Eukaryota</taxon>
        <taxon>Fungi</taxon>
        <taxon>Fungi incertae sedis</taxon>
        <taxon>Chytridiomycota</taxon>
        <taxon>Chytridiomycota incertae sedis</taxon>
        <taxon>Chytridiomycetes</taxon>
        <taxon>Rhizophlyctidales</taxon>
        <taxon>Rhizophlyctidaceae</taxon>
        <taxon>Rhizophlyctis</taxon>
    </lineage>
</organism>
<dbReference type="PANTHER" id="PTHR36033:SF1">
    <property type="entry name" value="NUCLEIC ACID-BINDING PROTEINS SUPERFAMILY"/>
    <property type="match status" value="1"/>
</dbReference>
<dbReference type="EMBL" id="JADGJD010000065">
    <property type="protein sequence ID" value="KAJ3055714.1"/>
    <property type="molecule type" value="Genomic_DNA"/>
</dbReference>
<feature type="domain" description="Cell division control protein 24 OB" evidence="1">
    <location>
        <begin position="158"/>
        <end position="238"/>
    </location>
</feature>
<dbReference type="InterPro" id="IPR035200">
    <property type="entry name" value="Cdc24_OB2"/>
</dbReference>
<evidence type="ECO:0000259" key="1">
    <source>
        <dbReference type="Pfam" id="PF17245"/>
    </source>
</evidence>
<proteinExistence type="predicted"/>
<dbReference type="Pfam" id="PF17246">
    <property type="entry name" value="CDC24_OB1"/>
    <property type="match status" value="1"/>
</dbReference>
<accession>A0AAD5SJ28</accession>
<evidence type="ECO:0000313" key="4">
    <source>
        <dbReference type="Proteomes" id="UP001212841"/>
    </source>
</evidence>
<dbReference type="AlphaFoldDB" id="A0AAD5SJ28"/>
<dbReference type="PANTHER" id="PTHR36033">
    <property type="entry name" value="NUCLEIC ACID-BINDING PROTEINS SUPERFAMILY"/>
    <property type="match status" value="1"/>
</dbReference>
<sequence length="269" mass="31116">MEMLLKEKERVVRDTVGVIQSRLSERASRRRRQATEPVRKDQKEEDDVVPWYGGLAWKRELSNKMLIKFFELRFRSWVAQRILSLVAQYPSGLTEAILYSELELQWDDCSVEFRRGVSRKFELLDSVTDGKLIGLDAVFEVTITASSLLPRTHTRIFTLADESSKRTVDMYLHQKFYFLTQGPLVDLLNQRSIRLTGTRSVTTNSITRLLPTEYIIYLLSSKNKNDLDFLQGHFTSILADLDNANPLQEFKWIGKEYPTPPETEVTSSG</sequence>
<name>A0AAD5SJ28_9FUNG</name>
<dbReference type="Proteomes" id="UP001212841">
    <property type="component" value="Unassembled WGS sequence"/>
</dbReference>
<comment type="caution">
    <text evidence="3">The sequence shown here is derived from an EMBL/GenBank/DDBJ whole genome shotgun (WGS) entry which is preliminary data.</text>
</comment>
<protein>
    <submittedName>
        <fullName evidence="3">Uncharacterized protein</fullName>
    </submittedName>
</protein>
<dbReference type="InterPro" id="IPR035201">
    <property type="entry name" value="Cdc24_OB1"/>
</dbReference>
<feature type="domain" description="Cell division control protein 24 OB" evidence="2">
    <location>
        <begin position="46"/>
        <end position="152"/>
    </location>
</feature>
<dbReference type="Pfam" id="PF17245">
    <property type="entry name" value="CDC24_OB2"/>
    <property type="match status" value="1"/>
</dbReference>
<gene>
    <name evidence="3" type="ORF">HK097_009599</name>
</gene>